<proteinExistence type="predicted"/>
<dbReference type="AlphaFoldDB" id="A0A8T2YA66"/>
<feature type="region of interest" description="Disordered" evidence="1">
    <location>
        <begin position="127"/>
        <end position="164"/>
    </location>
</feature>
<protein>
    <submittedName>
        <fullName evidence="2">Uncharacterized protein</fullName>
    </submittedName>
</protein>
<dbReference type="Proteomes" id="UP000807159">
    <property type="component" value="Chromosome 8"/>
</dbReference>
<dbReference type="EMBL" id="JACEGQ020000008">
    <property type="protein sequence ID" value="KAH8501907.1"/>
    <property type="molecule type" value="Genomic_DNA"/>
</dbReference>
<sequence length="213" mass="23010">MAQWFTLPHASFDLGNGTRNNKKENERQTWEKNNSFCQPNRRLQSSPAGASSLRHSNSRRFVSAASISSIRLAENLSLFLLIAAAPGIFFYVEATTAGAPQPHLSPAAVAELAATFSSQQRQYWFQQHSNSHHREDLPPASSSAPAVNGSKLQAPTGKPLSPPCSSGQLASISCSVVRSSSPPESASSLLPRTAAPIQQRQVSLFPTLQIQFL</sequence>
<reference evidence="2" key="1">
    <citation type="journal article" date="2021" name="J. Hered.">
        <title>Genome Assembly of Salicaceae Populus deltoides (Eastern Cottonwood) I-69 Based on Nanopore Sequencing and Hi-C Technologies.</title>
        <authorList>
            <person name="Bai S."/>
            <person name="Wu H."/>
            <person name="Zhang J."/>
            <person name="Pan Z."/>
            <person name="Zhao W."/>
            <person name="Li Z."/>
            <person name="Tong C."/>
        </authorList>
    </citation>
    <scope>NUCLEOTIDE SEQUENCE</scope>
    <source>
        <tissue evidence="2">Leaf</tissue>
    </source>
</reference>
<comment type="caution">
    <text evidence="2">The sequence shown here is derived from an EMBL/GenBank/DDBJ whole genome shotgun (WGS) entry which is preliminary data.</text>
</comment>
<name>A0A8T2YA66_POPDE</name>
<organism evidence="2 3">
    <name type="scientific">Populus deltoides</name>
    <name type="common">Eastern poplar</name>
    <name type="synonym">Eastern cottonwood</name>
    <dbReference type="NCBI Taxonomy" id="3696"/>
    <lineage>
        <taxon>Eukaryota</taxon>
        <taxon>Viridiplantae</taxon>
        <taxon>Streptophyta</taxon>
        <taxon>Embryophyta</taxon>
        <taxon>Tracheophyta</taxon>
        <taxon>Spermatophyta</taxon>
        <taxon>Magnoliopsida</taxon>
        <taxon>eudicotyledons</taxon>
        <taxon>Gunneridae</taxon>
        <taxon>Pentapetalae</taxon>
        <taxon>rosids</taxon>
        <taxon>fabids</taxon>
        <taxon>Malpighiales</taxon>
        <taxon>Salicaceae</taxon>
        <taxon>Saliceae</taxon>
        <taxon>Populus</taxon>
    </lineage>
</organism>
<evidence type="ECO:0000313" key="3">
    <source>
        <dbReference type="Proteomes" id="UP000807159"/>
    </source>
</evidence>
<accession>A0A8T2YA66</accession>
<feature type="compositionally biased region" description="Polar residues" evidence="1">
    <location>
        <begin position="140"/>
        <end position="153"/>
    </location>
</feature>
<evidence type="ECO:0000313" key="2">
    <source>
        <dbReference type="EMBL" id="KAH8501907.1"/>
    </source>
</evidence>
<evidence type="ECO:0000256" key="1">
    <source>
        <dbReference type="SAM" id="MobiDB-lite"/>
    </source>
</evidence>
<keyword evidence="3" id="KW-1185">Reference proteome</keyword>
<gene>
    <name evidence="2" type="ORF">H0E87_016614</name>
</gene>